<dbReference type="GO" id="GO:0005886">
    <property type="term" value="C:plasma membrane"/>
    <property type="evidence" value="ECO:0007669"/>
    <property type="project" value="UniProtKB-SubCell"/>
</dbReference>
<comment type="caution">
    <text evidence="2">The sequence shown here is derived from an EMBL/GenBank/DDBJ whole genome shotgun (WGS) entry which is preliminary data.</text>
</comment>
<feature type="transmembrane region" description="Helical" evidence="1">
    <location>
        <begin position="82"/>
        <end position="110"/>
    </location>
</feature>
<evidence type="ECO:0000256" key="1">
    <source>
        <dbReference type="SAM" id="Phobius"/>
    </source>
</evidence>
<dbReference type="PANTHER" id="PTHR37305">
    <property type="entry name" value="INTEGRAL MEMBRANE PROTEIN-RELATED"/>
    <property type="match status" value="1"/>
</dbReference>
<dbReference type="PANTHER" id="PTHR37305:SF1">
    <property type="entry name" value="MEMBRANE PROTEIN"/>
    <property type="match status" value="1"/>
</dbReference>
<dbReference type="GO" id="GO:0140359">
    <property type="term" value="F:ABC-type transporter activity"/>
    <property type="evidence" value="ECO:0007669"/>
    <property type="project" value="InterPro"/>
</dbReference>
<dbReference type="Pfam" id="PF12679">
    <property type="entry name" value="ABC2_membrane_2"/>
    <property type="match status" value="1"/>
</dbReference>
<feature type="transmembrane region" description="Helical" evidence="1">
    <location>
        <begin position="202"/>
        <end position="222"/>
    </location>
</feature>
<feature type="transmembrane region" description="Helical" evidence="1">
    <location>
        <begin position="41"/>
        <end position="61"/>
    </location>
</feature>
<organism evidence="2">
    <name type="scientific">hydrocarbon metagenome</name>
    <dbReference type="NCBI Taxonomy" id="938273"/>
    <lineage>
        <taxon>unclassified sequences</taxon>
        <taxon>metagenomes</taxon>
        <taxon>ecological metagenomes</taxon>
    </lineage>
</organism>
<feature type="transmembrane region" description="Helical" evidence="1">
    <location>
        <begin position="154"/>
        <end position="174"/>
    </location>
</feature>
<keyword evidence="1" id="KW-0812">Transmembrane</keyword>
<dbReference type="EMBL" id="LNQE01001858">
    <property type="protein sequence ID" value="KUG04102.1"/>
    <property type="molecule type" value="Genomic_DNA"/>
</dbReference>
<dbReference type="AlphaFoldDB" id="A0A0W8E6S4"/>
<evidence type="ECO:0000313" key="2">
    <source>
        <dbReference type="EMBL" id="KUG04102.1"/>
    </source>
</evidence>
<keyword evidence="1" id="KW-1133">Transmembrane helix</keyword>
<feature type="transmembrane region" description="Helical" evidence="1">
    <location>
        <begin position="116"/>
        <end position="142"/>
    </location>
</feature>
<accession>A0A0W8E6S4</accession>
<sequence>MSQNMESIMPTFEMLPKIVRIMFGVEGLTFQQPLDYYITMYFWYSLLIFTHAAFVGATIIAKEERDKTSEFLFAKPYKRSDIITAKILVGVFHVSIMALGTWLFTIGILLPLFDGASIFSIVSITMLGMFLTQLVFLGLGLLCTALFRKYKAGVSASLLIVLASFVIAVILEYLGSVDHLNFLSPFRYFTVRAVINEGISQLYVLIAAAITAVSIYLTYGFYSRRDLI</sequence>
<reference evidence="2" key="1">
    <citation type="journal article" date="2015" name="Proc. Natl. Acad. Sci. U.S.A.">
        <title>Networks of energetic and metabolic interactions define dynamics in microbial communities.</title>
        <authorList>
            <person name="Embree M."/>
            <person name="Liu J.K."/>
            <person name="Al-Bassam M.M."/>
            <person name="Zengler K."/>
        </authorList>
    </citation>
    <scope>NUCLEOTIDE SEQUENCE</scope>
</reference>
<proteinExistence type="predicted"/>
<protein>
    <submittedName>
        <fullName evidence="2">Putative abc transporter, permease protein</fullName>
    </submittedName>
</protein>
<keyword evidence="1" id="KW-0472">Membrane</keyword>
<gene>
    <name evidence="2" type="ORF">ASZ90_018464</name>
</gene>
<name>A0A0W8E6S4_9ZZZZ</name>